<gene>
    <name evidence="2" type="ORF">SCARUB_03272</name>
</gene>
<comment type="caution">
    <text evidence="2">The sequence shown here is derived from an EMBL/GenBank/DDBJ whole genome shotgun (WGS) entry which is preliminary data.</text>
</comment>
<feature type="signal peptide" evidence="1">
    <location>
        <begin position="1"/>
        <end position="23"/>
    </location>
</feature>
<name>A0A1E3X7J5_9BACT</name>
<dbReference type="EMBL" id="MAYW01000106">
    <property type="protein sequence ID" value="ODS31611.1"/>
    <property type="molecule type" value="Genomic_DNA"/>
</dbReference>
<accession>A0A1E3X7J5</accession>
<protein>
    <submittedName>
        <fullName evidence="2">Uncharacterized protein</fullName>
    </submittedName>
</protein>
<dbReference type="Proteomes" id="UP000094056">
    <property type="component" value="Unassembled WGS sequence"/>
</dbReference>
<evidence type="ECO:0000256" key="1">
    <source>
        <dbReference type="SAM" id="SignalP"/>
    </source>
</evidence>
<feature type="chain" id="PRO_5009140058" evidence="1">
    <location>
        <begin position="24"/>
        <end position="92"/>
    </location>
</feature>
<evidence type="ECO:0000313" key="3">
    <source>
        <dbReference type="Proteomes" id="UP000094056"/>
    </source>
</evidence>
<proteinExistence type="predicted"/>
<sequence>MKKILSALLVISILIIFAGSAFARDVRVKGYYRNNGTYVQPYYRTNPDKSVWNNYSTKGNINPYTGNKGYKNPYKLPSIKHGYGYKTKPFKW</sequence>
<keyword evidence="1" id="KW-0732">Signal</keyword>
<reference evidence="2 3" key="1">
    <citation type="submission" date="2016-07" db="EMBL/GenBank/DDBJ databases">
        <title>Draft genome of Scalindua rubra, obtained from a brine-seawater interface in the Red Sea, sheds light on salt adaptation in anammox bacteria.</title>
        <authorList>
            <person name="Speth D.R."/>
            <person name="Lagkouvardos I."/>
            <person name="Wang Y."/>
            <person name="Qian P.-Y."/>
            <person name="Dutilh B.E."/>
            <person name="Jetten M.S."/>
        </authorList>
    </citation>
    <scope>NUCLEOTIDE SEQUENCE [LARGE SCALE GENOMIC DNA]</scope>
    <source>
        <strain evidence="2">BSI-1</strain>
    </source>
</reference>
<evidence type="ECO:0000313" key="2">
    <source>
        <dbReference type="EMBL" id="ODS31611.1"/>
    </source>
</evidence>
<dbReference type="AlphaFoldDB" id="A0A1E3X7J5"/>
<organism evidence="2 3">
    <name type="scientific">Candidatus Scalindua rubra</name>
    <dbReference type="NCBI Taxonomy" id="1872076"/>
    <lineage>
        <taxon>Bacteria</taxon>
        <taxon>Pseudomonadati</taxon>
        <taxon>Planctomycetota</taxon>
        <taxon>Candidatus Brocadiia</taxon>
        <taxon>Candidatus Brocadiales</taxon>
        <taxon>Candidatus Scalinduaceae</taxon>
        <taxon>Candidatus Scalindua</taxon>
    </lineage>
</organism>